<feature type="compositionally biased region" description="Basic residues" evidence="1">
    <location>
        <begin position="65"/>
        <end position="78"/>
    </location>
</feature>
<evidence type="ECO:0000313" key="2">
    <source>
        <dbReference type="EMBL" id="KAG2610370.1"/>
    </source>
</evidence>
<protein>
    <submittedName>
        <fullName evidence="2">Uncharacterized protein</fullName>
    </submittedName>
</protein>
<organism evidence="2 3">
    <name type="scientific">Panicum virgatum</name>
    <name type="common">Blackwell switchgrass</name>
    <dbReference type="NCBI Taxonomy" id="38727"/>
    <lineage>
        <taxon>Eukaryota</taxon>
        <taxon>Viridiplantae</taxon>
        <taxon>Streptophyta</taxon>
        <taxon>Embryophyta</taxon>
        <taxon>Tracheophyta</taxon>
        <taxon>Spermatophyta</taxon>
        <taxon>Magnoliopsida</taxon>
        <taxon>Liliopsida</taxon>
        <taxon>Poales</taxon>
        <taxon>Poaceae</taxon>
        <taxon>PACMAD clade</taxon>
        <taxon>Panicoideae</taxon>
        <taxon>Panicodae</taxon>
        <taxon>Paniceae</taxon>
        <taxon>Panicinae</taxon>
        <taxon>Panicum</taxon>
        <taxon>Panicum sect. Hiantes</taxon>
    </lineage>
</organism>
<feature type="region of interest" description="Disordered" evidence="1">
    <location>
        <begin position="58"/>
        <end position="82"/>
    </location>
</feature>
<evidence type="ECO:0000313" key="3">
    <source>
        <dbReference type="Proteomes" id="UP000823388"/>
    </source>
</evidence>
<dbReference type="EMBL" id="CM029043">
    <property type="protein sequence ID" value="KAG2610370.1"/>
    <property type="molecule type" value="Genomic_DNA"/>
</dbReference>
<proteinExistence type="predicted"/>
<accession>A0A8T0THI4</accession>
<comment type="caution">
    <text evidence="2">The sequence shown here is derived from an EMBL/GenBank/DDBJ whole genome shotgun (WGS) entry which is preliminary data.</text>
</comment>
<keyword evidence="3" id="KW-1185">Reference proteome</keyword>
<gene>
    <name evidence="2" type="ORF">PVAP13_4KG188600</name>
</gene>
<evidence type="ECO:0000256" key="1">
    <source>
        <dbReference type="SAM" id="MobiDB-lite"/>
    </source>
</evidence>
<dbReference type="OrthoDB" id="671450at2759"/>
<name>A0A8T0THI4_PANVG</name>
<dbReference type="AlphaFoldDB" id="A0A8T0THI4"/>
<dbReference type="Proteomes" id="UP000823388">
    <property type="component" value="Chromosome 4K"/>
</dbReference>
<reference evidence="2" key="1">
    <citation type="submission" date="2020-05" db="EMBL/GenBank/DDBJ databases">
        <title>WGS assembly of Panicum virgatum.</title>
        <authorList>
            <person name="Lovell J.T."/>
            <person name="Jenkins J."/>
            <person name="Shu S."/>
            <person name="Juenger T.E."/>
            <person name="Schmutz J."/>
        </authorList>
    </citation>
    <scope>NUCLEOTIDE SEQUENCE</scope>
    <source>
        <strain evidence="2">AP13</strain>
    </source>
</reference>
<sequence>MQQAAGITTTTTTTTEIWQWQCAVCRADWKMLRQVTTSCPHGHGCRCCQGAPPPLSPATNPPLPSHHHHRRRCHHHHLHQEEGNRALAAVEGPDAGRKTTTATLNPAPPAVAQACWVPDPYLMVQQLREFEPLDDEVVALRAQLQEYAWEIERSIERDRDGTNWLLALPGSVRDVLVMARDAIEAFIAVSAAAPAN</sequence>